<keyword evidence="14" id="KW-1185">Reference proteome</keyword>
<evidence type="ECO:0000256" key="11">
    <source>
        <dbReference type="ARBA" id="ARBA00023264"/>
    </source>
</evidence>
<keyword evidence="11" id="KW-1208">Phospholipid metabolism</keyword>
<dbReference type="Pfam" id="PF19279">
    <property type="entry name" value="YegS_C"/>
    <property type="match status" value="1"/>
</dbReference>
<dbReference type="InterPro" id="IPR017438">
    <property type="entry name" value="ATP-NAD_kinase_N"/>
</dbReference>
<keyword evidence="3" id="KW-0808">Transferase</keyword>
<reference evidence="13" key="1">
    <citation type="submission" date="2019-10" db="EMBL/GenBank/DDBJ databases">
        <title>Draft genome sequence of Panacibacter sp. KCS-6.</title>
        <authorList>
            <person name="Yim K.J."/>
        </authorList>
    </citation>
    <scope>NUCLEOTIDE SEQUENCE</scope>
    <source>
        <strain evidence="13">KCS-6</strain>
    </source>
</reference>
<evidence type="ECO:0000256" key="3">
    <source>
        <dbReference type="ARBA" id="ARBA00022679"/>
    </source>
</evidence>
<keyword evidence="5" id="KW-0547">Nucleotide-binding</keyword>
<comment type="cofactor">
    <cofactor evidence="1">
        <name>Mg(2+)</name>
        <dbReference type="ChEBI" id="CHEBI:18420"/>
    </cofactor>
</comment>
<dbReference type="InterPro" id="IPR045540">
    <property type="entry name" value="YegS/DAGK_C"/>
</dbReference>
<evidence type="ECO:0000313" key="13">
    <source>
        <dbReference type="EMBL" id="NNV55548.1"/>
    </source>
</evidence>
<keyword evidence="2" id="KW-0444">Lipid biosynthesis</keyword>
<dbReference type="RefSeq" id="WP_171607468.1">
    <property type="nucleotide sequence ID" value="NZ_WHPF01000005.1"/>
</dbReference>
<evidence type="ECO:0000256" key="5">
    <source>
        <dbReference type="ARBA" id="ARBA00022741"/>
    </source>
</evidence>
<dbReference type="NCBIfam" id="TIGR00147">
    <property type="entry name" value="YegS/Rv2252/BmrU family lipid kinase"/>
    <property type="match status" value="1"/>
</dbReference>
<evidence type="ECO:0000256" key="2">
    <source>
        <dbReference type="ARBA" id="ARBA00022516"/>
    </source>
</evidence>
<evidence type="ECO:0000259" key="12">
    <source>
        <dbReference type="PROSITE" id="PS50146"/>
    </source>
</evidence>
<dbReference type="AlphaFoldDB" id="A0A8J8JT63"/>
<dbReference type="PANTHER" id="PTHR12358">
    <property type="entry name" value="SPHINGOSINE KINASE"/>
    <property type="match status" value="1"/>
</dbReference>
<keyword evidence="6 13" id="KW-0418">Kinase</keyword>
<dbReference type="InterPro" id="IPR001206">
    <property type="entry name" value="Diacylglycerol_kinase_cat_dom"/>
</dbReference>
<dbReference type="PROSITE" id="PS50146">
    <property type="entry name" value="DAGK"/>
    <property type="match status" value="1"/>
</dbReference>
<keyword evidence="7" id="KW-0067">ATP-binding</keyword>
<name>A0A8J8JT63_9BACT</name>
<dbReference type="Gene3D" id="2.60.200.40">
    <property type="match status" value="1"/>
</dbReference>
<evidence type="ECO:0000256" key="7">
    <source>
        <dbReference type="ARBA" id="ARBA00022840"/>
    </source>
</evidence>
<evidence type="ECO:0000256" key="6">
    <source>
        <dbReference type="ARBA" id="ARBA00022777"/>
    </source>
</evidence>
<protein>
    <submittedName>
        <fullName evidence="13">YegS/Rv2252/BmrU family lipid kinase</fullName>
    </submittedName>
</protein>
<gene>
    <name evidence="13" type="ORF">GD597_08770</name>
</gene>
<dbReference type="GO" id="GO:0008654">
    <property type="term" value="P:phospholipid biosynthetic process"/>
    <property type="evidence" value="ECO:0007669"/>
    <property type="project" value="UniProtKB-KW"/>
</dbReference>
<evidence type="ECO:0000256" key="9">
    <source>
        <dbReference type="ARBA" id="ARBA00023098"/>
    </source>
</evidence>
<dbReference type="InterPro" id="IPR016064">
    <property type="entry name" value="NAD/diacylglycerol_kinase_sf"/>
</dbReference>
<dbReference type="GO" id="GO:0046872">
    <property type="term" value="F:metal ion binding"/>
    <property type="evidence" value="ECO:0007669"/>
    <property type="project" value="UniProtKB-KW"/>
</dbReference>
<dbReference type="GO" id="GO:0005886">
    <property type="term" value="C:plasma membrane"/>
    <property type="evidence" value="ECO:0007669"/>
    <property type="project" value="TreeGrafter"/>
</dbReference>
<dbReference type="PANTHER" id="PTHR12358:SF106">
    <property type="entry name" value="LIPID KINASE YEGS"/>
    <property type="match status" value="1"/>
</dbReference>
<sequence>MINGFLQILIVINPRSGSGIKKDWPLLLQQYFNALPYNTQFCMLDNNGPENIVSNAITAFSPQLVIVVGGDGTISMVAQLLSGKGIALGIIPAGSANGMAKELNIPLTLNEALDICLNGFMQPCDMIEINSRHKCLHLSDIGLNAQLIKNFEEDNIRGKWGYAKVVLKTLWRKKQMNVVFTMRNTTIKRKAFMVVLANASKYGTGVQINPTGELNDGIFEIVIIRKLSVIELIKMLFHSGHFNPDNIESFAATHISITTKRFVHFQIDGEYMGKVKSLTARILPEKIVMMLPAKQ</sequence>
<dbReference type="Pfam" id="PF00781">
    <property type="entry name" value="DAGK_cat"/>
    <property type="match status" value="1"/>
</dbReference>
<dbReference type="InterPro" id="IPR005218">
    <property type="entry name" value="Diacylglycerol/lipid_kinase"/>
</dbReference>
<evidence type="ECO:0000313" key="14">
    <source>
        <dbReference type="Proteomes" id="UP000598971"/>
    </source>
</evidence>
<dbReference type="SUPFAM" id="SSF111331">
    <property type="entry name" value="NAD kinase/diacylglycerol kinase-like"/>
    <property type="match status" value="1"/>
</dbReference>
<dbReference type="Proteomes" id="UP000598971">
    <property type="component" value="Unassembled WGS sequence"/>
</dbReference>
<evidence type="ECO:0000256" key="10">
    <source>
        <dbReference type="ARBA" id="ARBA00023209"/>
    </source>
</evidence>
<accession>A0A8J8JT63</accession>
<keyword evidence="9" id="KW-0443">Lipid metabolism</keyword>
<evidence type="ECO:0000256" key="4">
    <source>
        <dbReference type="ARBA" id="ARBA00022723"/>
    </source>
</evidence>
<organism evidence="13 14">
    <name type="scientific">Limnovirga soli</name>
    <dbReference type="NCBI Taxonomy" id="2656915"/>
    <lineage>
        <taxon>Bacteria</taxon>
        <taxon>Pseudomonadati</taxon>
        <taxon>Bacteroidota</taxon>
        <taxon>Chitinophagia</taxon>
        <taxon>Chitinophagales</taxon>
        <taxon>Chitinophagaceae</taxon>
        <taxon>Limnovirga</taxon>
    </lineage>
</organism>
<keyword evidence="4" id="KW-0479">Metal-binding</keyword>
<dbReference type="GO" id="GO:0005524">
    <property type="term" value="F:ATP binding"/>
    <property type="evidence" value="ECO:0007669"/>
    <property type="project" value="UniProtKB-KW"/>
</dbReference>
<keyword evidence="8" id="KW-0460">Magnesium</keyword>
<feature type="domain" description="DAGKc" evidence="12">
    <location>
        <begin position="3"/>
        <end position="133"/>
    </location>
</feature>
<dbReference type="GO" id="GO:0016301">
    <property type="term" value="F:kinase activity"/>
    <property type="evidence" value="ECO:0007669"/>
    <property type="project" value="UniProtKB-KW"/>
</dbReference>
<evidence type="ECO:0000256" key="1">
    <source>
        <dbReference type="ARBA" id="ARBA00001946"/>
    </source>
</evidence>
<dbReference type="EMBL" id="WHPF01000005">
    <property type="protein sequence ID" value="NNV55548.1"/>
    <property type="molecule type" value="Genomic_DNA"/>
</dbReference>
<proteinExistence type="predicted"/>
<keyword evidence="10" id="KW-0594">Phospholipid biosynthesis</keyword>
<comment type="caution">
    <text evidence="13">The sequence shown here is derived from an EMBL/GenBank/DDBJ whole genome shotgun (WGS) entry which is preliminary data.</text>
</comment>
<dbReference type="Gene3D" id="3.40.50.10330">
    <property type="entry name" value="Probable inorganic polyphosphate/atp-NAD kinase, domain 1"/>
    <property type="match status" value="1"/>
</dbReference>
<dbReference type="InterPro" id="IPR050187">
    <property type="entry name" value="Lipid_Phosphate_FormReg"/>
</dbReference>
<evidence type="ECO:0000256" key="8">
    <source>
        <dbReference type="ARBA" id="ARBA00022842"/>
    </source>
</evidence>